<protein>
    <recommendedName>
        <fullName evidence="3">Tyr recombinase domain-containing protein</fullName>
    </recommendedName>
</protein>
<dbReference type="PANTHER" id="PTHR30349:SF41">
    <property type="entry name" value="INTEGRASE_RECOMBINASE PROTEIN MJ0367-RELATED"/>
    <property type="match status" value="1"/>
</dbReference>
<accession>X0WJN2</accession>
<dbReference type="EMBL" id="BARS01041339">
    <property type="protein sequence ID" value="GAG31174.1"/>
    <property type="molecule type" value="Genomic_DNA"/>
</dbReference>
<name>X0WJN2_9ZZZZ</name>
<keyword evidence="1" id="KW-0238">DNA-binding</keyword>
<evidence type="ECO:0000256" key="2">
    <source>
        <dbReference type="ARBA" id="ARBA00023172"/>
    </source>
</evidence>
<organism evidence="4">
    <name type="scientific">marine sediment metagenome</name>
    <dbReference type="NCBI Taxonomy" id="412755"/>
    <lineage>
        <taxon>unclassified sequences</taxon>
        <taxon>metagenomes</taxon>
        <taxon>ecological metagenomes</taxon>
    </lineage>
</organism>
<sequence>WNISQTKILTRRELRAVLTALSRRSRRSLNARLSLVIVRLACCCGLRVSEIANLRLDDVRVAGDRPHIRVPRSLGKGHRARTVPLWWDAGTLADVVAWTAERRQQGATAGDLLVCSMLANRRGQALSRHALRLRFQRACGSLGPQRAARVTIHHGRHTFISHALAGGRTLAGERWRRPATRPGTAMSASRRCTCTSPWRRTEHWETCLNLHPLRASVAHTPRDRRLDIADMGLIVPTYFPAGA</sequence>
<dbReference type="Gene3D" id="1.10.443.10">
    <property type="entry name" value="Intergrase catalytic core"/>
    <property type="match status" value="1"/>
</dbReference>
<dbReference type="GO" id="GO:0015074">
    <property type="term" value="P:DNA integration"/>
    <property type="evidence" value="ECO:0007669"/>
    <property type="project" value="InterPro"/>
</dbReference>
<feature type="domain" description="Tyr recombinase" evidence="3">
    <location>
        <begin position="4"/>
        <end position="205"/>
    </location>
</feature>
<reference evidence="4" key="1">
    <citation type="journal article" date="2014" name="Front. Microbiol.">
        <title>High frequency of phylogenetically diverse reductive dehalogenase-homologous genes in deep subseafloor sedimentary metagenomes.</title>
        <authorList>
            <person name="Kawai M."/>
            <person name="Futagami T."/>
            <person name="Toyoda A."/>
            <person name="Takaki Y."/>
            <person name="Nishi S."/>
            <person name="Hori S."/>
            <person name="Arai W."/>
            <person name="Tsubouchi T."/>
            <person name="Morono Y."/>
            <person name="Uchiyama I."/>
            <person name="Ito T."/>
            <person name="Fujiyama A."/>
            <person name="Inagaki F."/>
            <person name="Takami H."/>
        </authorList>
    </citation>
    <scope>NUCLEOTIDE SEQUENCE</scope>
    <source>
        <strain evidence="4">Expedition CK06-06</strain>
    </source>
</reference>
<dbReference type="SUPFAM" id="SSF56349">
    <property type="entry name" value="DNA breaking-rejoining enzymes"/>
    <property type="match status" value="1"/>
</dbReference>
<dbReference type="PROSITE" id="PS51898">
    <property type="entry name" value="TYR_RECOMBINASE"/>
    <property type="match status" value="1"/>
</dbReference>
<feature type="non-terminal residue" evidence="4">
    <location>
        <position position="1"/>
    </location>
</feature>
<dbReference type="InterPro" id="IPR050090">
    <property type="entry name" value="Tyrosine_recombinase_XerCD"/>
</dbReference>
<dbReference type="InterPro" id="IPR011010">
    <property type="entry name" value="DNA_brk_join_enz"/>
</dbReference>
<dbReference type="AlphaFoldDB" id="X0WJN2"/>
<dbReference type="InterPro" id="IPR002104">
    <property type="entry name" value="Integrase_catalytic"/>
</dbReference>
<proteinExistence type="predicted"/>
<evidence type="ECO:0000259" key="3">
    <source>
        <dbReference type="PROSITE" id="PS51898"/>
    </source>
</evidence>
<dbReference type="CDD" id="cd00397">
    <property type="entry name" value="DNA_BRE_C"/>
    <property type="match status" value="1"/>
</dbReference>
<dbReference type="Pfam" id="PF00589">
    <property type="entry name" value="Phage_integrase"/>
    <property type="match status" value="1"/>
</dbReference>
<dbReference type="GO" id="GO:0006310">
    <property type="term" value="P:DNA recombination"/>
    <property type="evidence" value="ECO:0007669"/>
    <property type="project" value="UniProtKB-KW"/>
</dbReference>
<dbReference type="InterPro" id="IPR013762">
    <property type="entry name" value="Integrase-like_cat_sf"/>
</dbReference>
<evidence type="ECO:0000313" key="4">
    <source>
        <dbReference type="EMBL" id="GAG31174.1"/>
    </source>
</evidence>
<comment type="caution">
    <text evidence="4">The sequence shown here is derived from an EMBL/GenBank/DDBJ whole genome shotgun (WGS) entry which is preliminary data.</text>
</comment>
<evidence type="ECO:0000256" key="1">
    <source>
        <dbReference type="ARBA" id="ARBA00023125"/>
    </source>
</evidence>
<dbReference type="GO" id="GO:0003677">
    <property type="term" value="F:DNA binding"/>
    <property type="evidence" value="ECO:0007669"/>
    <property type="project" value="UniProtKB-KW"/>
</dbReference>
<keyword evidence="2" id="KW-0233">DNA recombination</keyword>
<dbReference type="PANTHER" id="PTHR30349">
    <property type="entry name" value="PHAGE INTEGRASE-RELATED"/>
    <property type="match status" value="1"/>
</dbReference>
<gene>
    <name evidence="4" type="ORF">S01H1_62894</name>
</gene>